<dbReference type="InterPro" id="IPR004360">
    <property type="entry name" value="Glyas_Fos-R_dOase_dom"/>
</dbReference>
<dbReference type="EMBL" id="JADQTO010000024">
    <property type="protein sequence ID" value="MBG0567085.1"/>
    <property type="molecule type" value="Genomic_DNA"/>
</dbReference>
<sequence>MSDLERSRKFYEGQLGLDGAATPGGWTVSGDYGTVINLLPEIPDAGSAGWPVATFRVDDVSATVRELRSRDVPFLGPDDIPFSLDGDGVSTDQAGLRVAWMRDPDGNILTIYSLSS</sequence>
<dbReference type="InterPro" id="IPR037523">
    <property type="entry name" value="VOC_core"/>
</dbReference>
<evidence type="ECO:0000313" key="3">
    <source>
        <dbReference type="Proteomes" id="UP000598146"/>
    </source>
</evidence>
<proteinExistence type="predicted"/>
<accession>A0A931CLE0</accession>
<dbReference type="Gene3D" id="3.10.180.10">
    <property type="entry name" value="2,3-Dihydroxybiphenyl 1,2-Dioxygenase, domain 1"/>
    <property type="match status" value="1"/>
</dbReference>
<dbReference type="AlphaFoldDB" id="A0A931CLE0"/>
<dbReference type="InterPro" id="IPR029068">
    <property type="entry name" value="Glyas_Bleomycin-R_OHBP_Dase"/>
</dbReference>
<feature type="domain" description="VOC" evidence="1">
    <location>
        <begin position="1"/>
        <end position="114"/>
    </location>
</feature>
<reference evidence="2" key="1">
    <citation type="submission" date="2020-11" db="EMBL/GenBank/DDBJ databases">
        <title>Isolation and identification of active actinomycetes.</title>
        <authorList>
            <person name="Sun X."/>
        </authorList>
    </citation>
    <scope>NUCLEOTIDE SEQUENCE</scope>
    <source>
        <strain evidence="2">NEAU-A11</strain>
    </source>
</reference>
<dbReference type="PROSITE" id="PS51819">
    <property type="entry name" value="VOC"/>
    <property type="match status" value="1"/>
</dbReference>
<evidence type="ECO:0000313" key="2">
    <source>
        <dbReference type="EMBL" id="MBG0567085.1"/>
    </source>
</evidence>
<gene>
    <name evidence="2" type="ORF">I4J89_37125</name>
</gene>
<dbReference type="Pfam" id="PF00903">
    <property type="entry name" value="Glyoxalase"/>
    <property type="match status" value="1"/>
</dbReference>
<dbReference type="Proteomes" id="UP000598146">
    <property type="component" value="Unassembled WGS sequence"/>
</dbReference>
<keyword evidence="3" id="KW-1185">Reference proteome</keyword>
<comment type="caution">
    <text evidence="2">The sequence shown here is derived from an EMBL/GenBank/DDBJ whole genome shotgun (WGS) entry which is preliminary data.</text>
</comment>
<name>A0A931CLE0_9ACTN</name>
<organism evidence="2 3">
    <name type="scientific">Actinoplanes aureus</name>
    <dbReference type="NCBI Taxonomy" id="2792083"/>
    <lineage>
        <taxon>Bacteria</taxon>
        <taxon>Bacillati</taxon>
        <taxon>Actinomycetota</taxon>
        <taxon>Actinomycetes</taxon>
        <taxon>Micromonosporales</taxon>
        <taxon>Micromonosporaceae</taxon>
        <taxon>Actinoplanes</taxon>
    </lineage>
</organism>
<evidence type="ECO:0000259" key="1">
    <source>
        <dbReference type="PROSITE" id="PS51819"/>
    </source>
</evidence>
<dbReference type="SUPFAM" id="SSF54593">
    <property type="entry name" value="Glyoxalase/Bleomycin resistance protein/Dihydroxybiphenyl dioxygenase"/>
    <property type="match status" value="1"/>
</dbReference>
<protein>
    <submittedName>
        <fullName evidence="2">VOC family protein</fullName>
    </submittedName>
</protein>